<organism evidence="4 5">
    <name type="scientific">Aliikangiella maris</name>
    <dbReference type="NCBI Taxonomy" id="3162458"/>
    <lineage>
        <taxon>Bacteria</taxon>
        <taxon>Pseudomonadati</taxon>
        <taxon>Pseudomonadota</taxon>
        <taxon>Gammaproteobacteria</taxon>
        <taxon>Oceanospirillales</taxon>
        <taxon>Pleioneaceae</taxon>
        <taxon>Aliikangiella</taxon>
    </lineage>
</organism>
<evidence type="ECO:0000256" key="1">
    <source>
        <dbReference type="ARBA" id="ARBA00022729"/>
    </source>
</evidence>
<dbReference type="Gene3D" id="2.40.160.10">
    <property type="entry name" value="Porin"/>
    <property type="match status" value="1"/>
</dbReference>
<evidence type="ECO:0000256" key="2">
    <source>
        <dbReference type="SAM" id="SignalP"/>
    </source>
</evidence>
<feature type="domain" description="Outer membrane protein beta-barrel" evidence="3">
    <location>
        <begin position="6"/>
        <end position="155"/>
    </location>
</feature>
<dbReference type="SUPFAM" id="SSF56935">
    <property type="entry name" value="Porins"/>
    <property type="match status" value="1"/>
</dbReference>
<feature type="chain" id="PRO_5045689216" evidence="2">
    <location>
        <begin position="20"/>
        <end position="183"/>
    </location>
</feature>
<dbReference type="Pfam" id="PF13505">
    <property type="entry name" value="OMP_b-brl"/>
    <property type="match status" value="1"/>
</dbReference>
<dbReference type="RefSeq" id="WP_353896489.1">
    <property type="nucleotide sequence ID" value="NZ_JBEVCJ010000014.1"/>
</dbReference>
<keyword evidence="5" id="KW-1185">Reference proteome</keyword>
<dbReference type="InterPro" id="IPR023614">
    <property type="entry name" value="Porin_dom_sf"/>
</dbReference>
<evidence type="ECO:0000313" key="5">
    <source>
        <dbReference type="Proteomes" id="UP001548189"/>
    </source>
</evidence>
<evidence type="ECO:0000313" key="4">
    <source>
        <dbReference type="EMBL" id="MET1255904.1"/>
    </source>
</evidence>
<comment type="caution">
    <text evidence="4">The sequence shown here is derived from an EMBL/GenBank/DDBJ whole genome shotgun (WGS) entry which is preliminary data.</text>
</comment>
<gene>
    <name evidence="4" type="ORF">ABVT43_12260</name>
</gene>
<dbReference type="Proteomes" id="UP001548189">
    <property type="component" value="Unassembled WGS sequence"/>
</dbReference>
<dbReference type="InterPro" id="IPR027385">
    <property type="entry name" value="Beta-barrel_OMP"/>
</dbReference>
<sequence>MKKTLIALAISGISMTSMATFAESPSFNFVELGYTQIDIDDVPFDPDGFELDLNFELNENFYLSADYAKVDEMSTELKMSNIGFGFKSDISDSTAFFAQIDWSKIDAGEIDEDGYKVSTGVRSNVTNHLELTAAYEYLDIDDDSSNFFLFGAAYKMSDNVSMYADYKLESDMDQMSVGVRYSF</sequence>
<accession>A0ABV2BVI7</accession>
<proteinExistence type="predicted"/>
<keyword evidence="1 2" id="KW-0732">Signal</keyword>
<protein>
    <submittedName>
        <fullName evidence="4">Porin</fullName>
    </submittedName>
</protein>
<feature type="signal peptide" evidence="2">
    <location>
        <begin position="1"/>
        <end position="19"/>
    </location>
</feature>
<dbReference type="EMBL" id="JBEVCJ010000014">
    <property type="protein sequence ID" value="MET1255904.1"/>
    <property type="molecule type" value="Genomic_DNA"/>
</dbReference>
<evidence type="ECO:0000259" key="3">
    <source>
        <dbReference type="Pfam" id="PF13505"/>
    </source>
</evidence>
<reference evidence="4 5" key="1">
    <citation type="submission" date="2024-06" db="EMBL/GenBank/DDBJ databases">
        <authorList>
            <person name="Li F."/>
        </authorList>
    </citation>
    <scope>NUCLEOTIDE SEQUENCE [LARGE SCALE GENOMIC DNA]</scope>
    <source>
        <strain evidence="4 5">GXAS 311</strain>
    </source>
</reference>
<name>A0ABV2BVI7_9GAMM</name>